<dbReference type="AlphaFoldDB" id="A0AAN8X4E2"/>
<organism evidence="2 3">
    <name type="scientific">Halocaridina rubra</name>
    <name type="common">Hawaiian red shrimp</name>
    <dbReference type="NCBI Taxonomy" id="373956"/>
    <lineage>
        <taxon>Eukaryota</taxon>
        <taxon>Metazoa</taxon>
        <taxon>Ecdysozoa</taxon>
        <taxon>Arthropoda</taxon>
        <taxon>Crustacea</taxon>
        <taxon>Multicrustacea</taxon>
        <taxon>Malacostraca</taxon>
        <taxon>Eumalacostraca</taxon>
        <taxon>Eucarida</taxon>
        <taxon>Decapoda</taxon>
        <taxon>Pleocyemata</taxon>
        <taxon>Caridea</taxon>
        <taxon>Atyoidea</taxon>
        <taxon>Atyidae</taxon>
        <taxon>Halocaridina</taxon>
    </lineage>
</organism>
<protein>
    <submittedName>
        <fullName evidence="2">Uncharacterized protein</fullName>
    </submittedName>
</protein>
<name>A0AAN8X4E2_HALRR</name>
<gene>
    <name evidence="2" type="ORF">SK128_003430</name>
</gene>
<feature type="compositionally biased region" description="Polar residues" evidence="1">
    <location>
        <begin position="39"/>
        <end position="58"/>
    </location>
</feature>
<feature type="non-terminal residue" evidence="2">
    <location>
        <position position="1"/>
    </location>
</feature>
<feature type="region of interest" description="Disordered" evidence="1">
    <location>
        <begin position="28"/>
        <end position="89"/>
    </location>
</feature>
<sequence>SSLYIPKVEEVKKIHVVNNPQDIARIAQKDTTEDEEQVPKQQNGILDSNDSSSHANEQNAHEDRTESNDPPIPWRTNLRKTNSKLSLLE</sequence>
<evidence type="ECO:0000256" key="1">
    <source>
        <dbReference type="SAM" id="MobiDB-lite"/>
    </source>
</evidence>
<reference evidence="2 3" key="1">
    <citation type="submission" date="2023-11" db="EMBL/GenBank/DDBJ databases">
        <title>Halocaridina rubra genome assembly.</title>
        <authorList>
            <person name="Smith C."/>
        </authorList>
    </citation>
    <scope>NUCLEOTIDE SEQUENCE [LARGE SCALE GENOMIC DNA]</scope>
    <source>
        <strain evidence="2">EP-1</strain>
        <tissue evidence="2">Whole</tissue>
    </source>
</reference>
<evidence type="ECO:0000313" key="3">
    <source>
        <dbReference type="Proteomes" id="UP001381693"/>
    </source>
</evidence>
<evidence type="ECO:0000313" key="2">
    <source>
        <dbReference type="EMBL" id="KAK7077532.1"/>
    </source>
</evidence>
<dbReference type="EMBL" id="JAXCGZ010008609">
    <property type="protein sequence ID" value="KAK7077532.1"/>
    <property type="molecule type" value="Genomic_DNA"/>
</dbReference>
<dbReference type="Proteomes" id="UP001381693">
    <property type="component" value="Unassembled WGS sequence"/>
</dbReference>
<proteinExistence type="predicted"/>
<comment type="caution">
    <text evidence="2">The sequence shown here is derived from an EMBL/GenBank/DDBJ whole genome shotgun (WGS) entry which is preliminary data.</text>
</comment>
<keyword evidence="3" id="KW-1185">Reference proteome</keyword>
<accession>A0AAN8X4E2</accession>